<evidence type="ECO:0000256" key="13">
    <source>
        <dbReference type="ARBA" id="ARBA00053449"/>
    </source>
</evidence>
<dbReference type="PROSITE" id="PS00792">
    <property type="entry name" value="DHPS_1"/>
    <property type="match status" value="1"/>
</dbReference>
<dbReference type="InterPro" id="IPR006390">
    <property type="entry name" value="DHP_synth_dom"/>
</dbReference>
<organism evidence="16 17">
    <name type="scientific">Vibrio scophthalmi</name>
    <dbReference type="NCBI Taxonomy" id="45658"/>
    <lineage>
        <taxon>Bacteria</taxon>
        <taxon>Pseudomonadati</taxon>
        <taxon>Pseudomonadota</taxon>
        <taxon>Gammaproteobacteria</taxon>
        <taxon>Vibrionales</taxon>
        <taxon>Vibrionaceae</taxon>
        <taxon>Vibrio</taxon>
    </lineage>
</organism>
<comment type="subunit">
    <text evidence="5">Homodimer.</text>
</comment>
<dbReference type="GO" id="GO:0046656">
    <property type="term" value="P:folic acid biosynthetic process"/>
    <property type="evidence" value="ECO:0007669"/>
    <property type="project" value="UniProtKB-KW"/>
</dbReference>
<dbReference type="CDD" id="cd00739">
    <property type="entry name" value="DHPS"/>
    <property type="match status" value="1"/>
</dbReference>
<evidence type="ECO:0000256" key="12">
    <source>
        <dbReference type="ARBA" id="ARBA00030193"/>
    </source>
</evidence>
<evidence type="ECO:0000256" key="9">
    <source>
        <dbReference type="ARBA" id="ARBA00022723"/>
    </source>
</evidence>
<dbReference type="Proteomes" id="UP000095131">
    <property type="component" value="Unassembled WGS sequence"/>
</dbReference>
<evidence type="ECO:0000256" key="10">
    <source>
        <dbReference type="ARBA" id="ARBA00022842"/>
    </source>
</evidence>
<dbReference type="GO" id="GO:0005829">
    <property type="term" value="C:cytosol"/>
    <property type="evidence" value="ECO:0007669"/>
    <property type="project" value="TreeGrafter"/>
</dbReference>
<evidence type="ECO:0000256" key="11">
    <source>
        <dbReference type="ARBA" id="ARBA00022909"/>
    </source>
</evidence>
<dbReference type="PANTHER" id="PTHR20941:SF1">
    <property type="entry name" value="FOLIC ACID SYNTHESIS PROTEIN FOL1"/>
    <property type="match status" value="1"/>
</dbReference>
<dbReference type="AlphaFoldDB" id="A0A1E3WRB3"/>
<evidence type="ECO:0000256" key="8">
    <source>
        <dbReference type="ARBA" id="ARBA00022679"/>
    </source>
</evidence>
<dbReference type="InterPro" id="IPR011005">
    <property type="entry name" value="Dihydropteroate_synth-like_sf"/>
</dbReference>
<evidence type="ECO:0000256" key="1">
    <source>
        <dbReference type="ARBA" id="ARBA00000012"/>
    </source>
</evidence>
<sequence>MMKITANNKTLDLSQPHVMAILNVTPDSFSDGGQFHSLDNALMQAQKMITAGVSIIDIGGESTRPGAPDVTLEEELGRVIPVIKAIRAKYDVWISIDTSKAEVMRQAIAAGADIINDVRSLREPGALEVAAHAGLPICLMHMQGQPRSMQTNPHYDDLLQEVGDFLQERIDACEAVGIAREQLILDPGFGFGKTLAHNYQMLAHLERFHQFNLPLLAGMSRKSMLFKLLDKAPSECVAASVSCATIAAMKGAQIIRVHDFEQTLDAVKVVSATLNNK</sequence>
<keyword evidence="8 14" id="KW-0808">Transferase</keyword>
<reference evidence="16 17" key="1">
    <citation type="submission" date="2016-08" db="EMBL/GenBank/DDBJ databases">
        <title>Genome sequencing of Vibrio scophthalmi strain FP3289, an isolated from Paralichthys olivaceus.</title>
        <authorList>
            <person name="Han H.-J."/>
        </authorList>
    </citation>
    <scope>NUCLEOTIDE SEQUENCE [LARGE SCALE GENOMIC DNA]</scope>
    <source>
        <strain evidence="16 17">FP3289</strain>
    </source>
</reference>
<dbReference type="PROSITE" id="PS00793">
    <property type="entry name" value="DHPS_2"/>
    <property type="match status" value="1"/>
</dbReference>
<evidence type="ECO:0000256" key="3">
    <source>
        <dbReference type="ARBA" id="ARBA00004763"/>
    </source>
</evidence>
<name>A0A1E3WRB3_9VIBR</name>
<dbReference type="EMBL" id="MDCJ01000002">
    <property type="protein sequence ID" value="ODS12308.1"/>
    <property type="molecule type" value="Genomic_DNA"/>
</dbReference>
<dbReference type="EC" id="2.5.1.15" evidence="6 14"/>
<dbReference type="PROSITE" id="PS50972">
    <property type="entry name" value="PTERIN_BINDING"/>
    <property type="match status" value="1"/>
</dbReference>
<dbReference type="InterPro" id="IPR045031">
    <property type="entry name" value="DHP_synth-like"/>
</dbReference>
<protein>
    <recommendedName>
        <fullName evidence="7 14">Dihydropteroate synthase</fullName>
        <shortName evidence="14">DHPS</shortName>
        <ecNumber evidence="6 14">2.5.1.15</ecNumber>
    </recommendedName>
    <alternativeName>
        <fullName evidence="12 14">Dihydropteroate pyrophosphorylase</fullName>
    </alternativeName>
</protein>
<dbReference type="SUPFAM" id="SSF51717">
    <property type="entry name" value="Dihydropteroate synthetase-like"/>
    <property type="match status" value="1"/>
</dbReference>
<dbReference type="Pfam" id="PF00809">
    <property type="entry name" value="Pterin_bind"/>
    <property type="match status" value="1"/>
</dbReference>
<dbReference type="NCBIfam" id="TIGR01496">
    <property type="entry name" value="DHPS"/>
    <property type="match status" value="1"/>
</dbReference>
<keyword evidence="11 14" id="KW-0289">Folate biosynthesis</keyword>
<evidence type="ECO:0000256" key="4">
    <source>
        <dbReference type="ARBA" id="ARBA00009503"/>
    </source>
</evidence>
<proteinExistence type="inferred from homology"/>
<evidence type="ECO:0000256" key="6">
    <source>
        <dbReference type="ARBA" id="ARBA00012458"/>
    </source>
</evidence>
<dbReference type="PATRIC" id="fig|45658.8.peg.2593"/>
<comment type="catalytic activity">
    <reaction evidence="1">
        <text>(7,8-dihydropterin-6-yl)methyl diphosphate + 4-aminobenzoate = 7,8-dihydropteroate + diphosphate</text>
        <dbReference type="Rhea" id="RHEA:19949"/>
        <dbReference type="ChEBI" id="CHEBI:17836"/>
        <dbReference type="ChEBI" id="CHEBI:17839"/>
        <dbReference type="ChEBI" id="CHEBI:33019"/>
        <dbReference type="ChEBI" id="CHEBI:72950"/>
        <dbReference type="EC" id="2.5.1.15"/>
    </reaction>
</comment>
<comment type="pathway">
    <text evidence="3 14">Cofactor biosynthesis; tetrahydrofolate biosynthesis; 7,8-dihydrofolate from 2-amino-4-hydroxy-6-hydroxymethyl-7,8-dihydropteridine diphosphate and 4-aminobenzoate: step 1/2.</text>
</comment>
<evidence type="ECO:0000256" key="5">
    <source>
        <dbReference type="ARBA" id="ARBA00011738"/>
    </source>
</evidence>
<dbReference type="UniPathway" id="UPA00077">
    <property type="reaction ID" value="UER00156"/>
</dbReference>
<evidence type="ECO:0000313" key="17">
    <source>
        <dbReference type="Proteomes" id="UP000095131"/>
    </source>
</evidence>
<dbReference type="GO" id="GO:0046654">
    <property type="term" value="P:tetrahydrofolate biosynthetic process"/>
    <property type="evidence" value="ECO:0007669"/>
    <property type="project" value="UniProtKB-UniPathway"/>
</dbReference>
<dbReference type="FunFam" id="3.20.20.20:FF:000004">
    <property type="entry name" value="Dihydropteroate synthase"/>
    <property type="match status" value="1"/>
</dbReference>
<feature type="domain" description="Pterin-binding" evidence="15">
    <location>
        <begin position="16"/>
        <end position="268"/>
    </location>
</feature>
<keyword evidence="9 14" id="KW-0479">Metal-binding</keyword>
<dbReference type="Gene3D" id="3.20.20.20">
    <property type="entry name" value="Dihydropteroate synthase-like"/>
    <property type="match status" value="1"/>
</dbReference>
<dbReference type="GO" id="GO:0004156">
    <property type="term" value="F:dihydropteroate synthase activity"/>
    <property type="evidence" value="ECO:0007669"/>
    <property type="project" value="UniProtKB-EC"/>
</dbReference>
<comment type="caution">
    <text evidence="16">The sequence shown here is derived from an EMBL/GenBank/DDBJ whole genome shotgun (WGS) entry which is preliminary data.</text>
</comment>
<evidence type="ECO:0000313" key="16">
    <source>
        <dbReference type="EMBL" id="ODS12308.1"/>
    </source>
</evidence>
<evidence type="ECO:0000256" key="2">
    <source>
        <dbReference type="ARBA" id="ARBA00001946"/>
    </source>
</evidence>
<comment type="function">
    <text evidence="13 14">Catalyzes the condensation of para-aminobenzoate (pABA) with 6-hydroxymethyl-7,8-dihydropterin diphosphate (DHPt-PP) to form 7,8-dihydropteroate (H2Pte), the immediate precursor of folate derivatives.</text>
</comment>
<gene>
    <name evidence="16" type="primary">folP</name>
    <name evidence="16" type="ORF">VSF3289_02605</name>
</gene>
<keyword evidence="10 14" id="KW-0460">Magnesium</keyword>
<evidence type="ECO:0000259" key="15">
    <source>
        <dbReference type="PROSITE" id="PS50972"/>
    </source>
</evidence>
<dbReference type="InterPro" id="IPR000489">
    <property type="entry name" value="Pterin-binding_dom"/>
</dbReference>
<dbReference type="PANTHER" id="PTHR20941">
    <property type="entry name" value="FOLATE SYNTHESIS PROTEINS"/>
    <property type="match status" value="1"/>
</dbReference>
<dbReference type="GO" id="GO:0046872">
    <property type="term" value="F:metal ion binding"/>
    <property type="evidence" value="ECO:0007669"/>
    <property type="project" value="UniProtKB-KW"/>
</dbReference>
<comment type="similarity">
    <text evidence="4 14">Belongs to the DHPS family.</text>
</comment>
<accession>A0A1E3WRB3</accession>
<evidence type="ECO:0000256" key="7">
    <source>
        <dbReference type="ARBA" id="ARBA00016919"/>
    </source>
</evidence>
<evidence type="ECO:0000256" key="14">
    <source>
        <dbReference type="RuleBase" id="RU361205"/>
    </source>
</evidence>
<comment type="cofactor">
    <cofactor evidence="2 14">
        <name>Mg(2+)</name>
        <dbReference type="ChEBI" id="CHEBI:18420"/>
    </cofactor>
</comment>